<organism evidence="10 11">
    <name type="scientific">Anoxynatronum sibiricum</name>
    <dbReference type="NCBI Taxonomy" id="210623"/>
    <lineage>
        <taxon>Bacteria</taxon>
        <taxon>Bacillati</taxon>
        <taxon>Bacillota</taxon>
        <taxon>Clostridia</taxon>
        <taxon>Eubacteriales</taxon>
        <taxon>Clostridiaceae</taxon>
        <taxon>Anoxynatronum</taxon>
    </lineage>
</organism>
<evidence type="ECO:0000259" key="9">
    <source>
        <dbReference type="PROSITE" id="PS51747"/>
    </source>
</evidence>
<reference evidence="10 11" key="1">
    <citation type="submission" date="2024-04" db="EMBL/GenBank/DDBJ databases">
        <title>Genome sequencing and metabolic network reconstruction of aminoacids and betaine degradation by Anoxynatronum sibiricum.</title>
        <authorList>
            <person name="Detkova E.N."/>
            <person name="Boltjanskaja Y.V."/>
            <person name="Mardanov A.V."/>
            <person name="Kevbrin V."/>
        </authorList>
    </citation>
    <scope>NUCLEOTIDE SEQUENCE [LARGE SCALE GENOMIC DNA]</scope>
    <source>
        <strain evidence="10 11">Z-7981</strain>
    </source>
</reference>
<dbReference type="EC" id="3.5.4.33" evidence="8"/>
<dbReference type="InterPro" id="IPR058535">
    <property type="entry name" value="MafB19-deam"/>
</dbReference>
<evidence type="ECO:0000313" key="11">
    <source>
        <dbReference type="Proteomes" id="UP001407405"/>
    </source>
</evidence>
<protein>
    <recommendedName>
        <fullName evidence="8">tRNA-specific adenosine deaminase</fullName>
        <ecNumber evidence="8">3.5.4.33</ecNumber>
    </recommendedName>
</protein>
<evidence type="ECO:0000256" key="3">
    <source>
        <dbReference type="ARBA" id="ARBA00022694"/>
    </source>
</evidence>
<name>A0ABU9VT36_9CLOT</name>
<dbReference type="PANTHER" id="PTHR11079:SF202">
    <property type="entry name" value="TRNA-SPECIFIC ADENOSINE DEAMINASE"/>
    <property type="match status" value="1"/>
</dbReference>
<feature type="binding site" evidence="8">
    <location>
        <position position="71"/>
    </location>
    <ligand>
        <name>Zn(2+)</name>
        <dbReference type="ChEBI" id="CHEBI:29105"/>
        <note>catalytic</note>
    </ligand>
</feature>
<dbReference type="GO" id="GO:0052717">
    <property type="term" value="F:tRNA-specific adenosine-34 deaminase activity"/>
    <property type="evidence" value="ECO:0007669"/>
    <property type="project" value="UniProtKB-EC"/>
</dbReference>
<dbReference type="PROSITE" id="PS51747">
    <property type="entry name" value="CYT_DCMP_DEAMINASES_2"/>
    <property type="match status" value="1"/>
</dbReference>
<comment type="cofactor">
    <cofactor evidence="8">
        <name>Zn(2+)</name>
        <dbReference type="ChEBI" id="CHEBI:29105"/>
    </cofactor>
    <text evidence="8">Binds 1 zinc ion per subunit.</text>
</comment>
<feature type="domain" description="CMP/dCMP-type deaminase" evidence="9">
    <location>
        <begin position="20"/>
        <end position="131"/>
    </location>
</feature>
<evidence type="ECO:0000256" key="4">
    <source>
        <dbReference type="ARBA" id="ARBA00022723"/>
    </source>
</evidence>
<comment type="subunit">
    <text evidence="2 8">Homodimer.</text>
</comment>
<feature type="active site" description="Proton donor" evidence="8">
    <location>
        <position position="73"/>
    </location>
</feature>
<dbReference type="InterPro" id="IPR016192">
    <property type="entry name" value="APOBEC/CMP_deaminase_Zn-bd"/>
</dbReference>
<dbReference type="HAMAP" id="MF_00972">
    <property type="entry name" value="tRNA_aden_deaminase"/>
    <property type="match status" value="1"/>
</dbReference>
<keyword evidence="5 8" id="KW-0378">Hydrolase</keyword>
<comment type="catalytic activity">
    <reaction evidence="7 8">
        <text>adenosine(34) in tRNA + H2O + H(+) = inosine(34) in tRNA + NH4(+)</text>
        <dbReference type="Rhea" id="RHEA:43168"/>
        <dbReference type="Rhea" id="RHEA-COMP:10373"/>
        <dbReference type="Rhea" id="RHEA-COMP:10374"/>
        <dbReference type="ChEBI" id="CHEBI:15377"/>
        <dbReference type="ChEBI" id="CHEBI:15378"/>
        <dbReference type="ChEBI" id="CHEBI:28938"/>
        <dbReference type="ChEBI" id="CHEBI:74411"/>
        <dbReference type="ChEBI" id="CHEBI:82852"/>
        <dbReference type="EC" id="3.5.4.33"/>
    </reaction>
</comment>
<evidence type="ECO:0000256" key="2">
    <source>
        <dbReference type="ARBA" id="ARBA00011738"/>
    </source>
</evidence>
<dbReference type="Proteomes" id="UP001407405">
    <property type="component" value="Unassembled WGS sequence"/>
</dbReference>
<dbReference type="InterPro" id="IPR028883">
    <property type="entry name" value="tRNA_aden_deaminase"/>
</dbReference>
<feature type="binding site" evidence="8">
    <location>
        <position position="101"/>
    </location>
    <ligand>
        <name>Zn(2+)</name>
        <dbReference type="ChEBI" id="CHEBI:29105"/>
        <note>catalytic</note>
    </ligand>
</feature>
<dbReference type="EMBL" id="JBCITM010000005">
    <property type="protein sequence ID" value="MEN1760148.1"/>
    <property type="molecule type" value="Genomic_DNA"/>
</dbReference>
<keyword evidence="4 8" id="KW-0479">Metal-binding</keyword>
<evidence type="ECO:0000256" key="1">
    <source>
        <dbReference type="ARBA" id="ARBA00010669"/>
    </source>
</evidence>
<evidence type="ECO:0000256" key="5">
    <source>
        <dbReference type="ARBA" id="ARBA00022801"/>
    </source>
</evidence>
<comment type="similarity">
    <text evidence="1">Belongs to the cytidine and deoxycytidylate deaminase family. ADAT2 subfamily.</text>
</comment>
<evidence type="ECO:0000256" key="7">
    <source>
        <dbReference type="ARBA" id="ARBA00048045"/>
    </source>
</evidence>
<dbReference type="SUPFAM" id="SSF53927">
    <property type="entry name" value="Cytidine deaminase-like"/>
    <property type="match status" value="1"/>
</dbReference>
<dbReference type="CDD" id="cd01285">
    <property type="entry name" value="nucleoside_deaminase"/>
    <property type="match status" value="1"/>
</dbReference>
<sequence length="178" mass="19148">MEEAVSERADEVETTVKANPSDETYMKMALEEAEKAAKLGEVPIGAVVVRRGEVIARAHNLRETGKCATAHAELLAIQQACAAAGGWRLTDSTLYVTIEPCPMCAGAILQARIDRVVFGAADPKAGACGSLINFLQDERFNHQATLVSGVLEEACKAVISRFFKTLRKKKKSQIDGSV</sequence>
<dbReference type="NCBIfam" id="NF008113">
    <property type="entry name" value="PRK10860.1"/>
    <property type="match status" value="1"/>
</dbReference>
<keyword evidence="6 8" id="KW-0862">Zinc</keyword>
<keyword evidence="3 8" id="KW-0819">tRNA processing</keyword>
<dbReference type="InterPro" id="IPR002125">
    <property type="entry name" value="CMP_dCMP_dom"/>
</dbReference>
<evidence type="ECO:0000256" key="8">
    <source>
        <dbReference type="HAMAP-Rule" id="MF_00972"/>
    </source>
</evidence>
<comment type="caution">
    <text evidence="10">The sequence shown here is derived from an EMBL/GenBank/DDBJ whole genome shotgun (WGS) entry which is preliminary data.</text>
</comment>
<accession>A0ABU9VT36</accession>
<dbReference type="PANTHER" id="PTHR11079">
    <property type="entry name" value="CYTOSINE DEAMINASE FAMILY MEMBER"/>
    <property type="match status" value="1"/>
</dbReference>
<evidence type="ECO:0000313" key="10">
    <source>
        <dbReference type="EMBL" id="MEN1760148.1"/>
    </source>
</evidence>
<evidence type="ECO:0000256" key="6">
    <source>
        <dbReference type="ARBA" id="ARBA00022833"/>
    </source>
</evidence>
<feature type="binding site" evidence="8">
    <location>
        <position position="104"/>
    </location>
    <ligand>
        <name>Zn(2+)</name>
        <dbReference type="ChEBI" id="CHEBI:29105"/>
        <note>catalytic</note>
    </ligand>
</feature>
<proteinExistence type="inferred from homology"/>
<dbReference type="PROSITE" id="PS00903">
    <property type="entry name" value="CYT_DCMP_DEAMINASES_1"/>
    <property type="match status" value="1"/>
</dbReference>
<keyword evidence="11" id="KW-1185">Reference proteome</keyword>
<gene>
    <name evidence="8 10" type="primary">tadA</name>
    <name evidence="10" type="ORF">AAIG11_06670</name>
</gene>
<comment type="function">
    <text evidence="8">Catalyzes the deamination of adenosine to inosine at the wobble position 34 of tRNA(Arg2).</text>
</comment>
<dbReference type="Pfam" id="PF14437">
    <property type="entry name" value="MafB19-deam"/>
    <property type="match status" value="1"/>
</dbReference>
<dbReference type="Gene3D" id="3.40.140.10">
    <property type="entry name" value="Cytidine Deaminase, domain 2"/>
    <property type="match status" value="1"/>
</dbReference>
<dbReference type="InterPro" id="IPR016193">
    <property type="entry name" value="Cytidine_deaminase-like"/>
</dbReference>